<evidence type="ECO:0000256" key="3">
    <source>
        <dbReference type="ARBA" id="ARBA00004609"/>
    </source>
</evidence>
<evidence type="ECO:0000256" key="5">
    <source>
        <dbReference type="ARBA" id="ARBA00012780"/>
    </source>
</evidence>
<dbReference type="GO" id="GO:0042973">
    <property type="term" value="F:glucan endo-1,3-beta-D-glucosidase activity"/>
    <property type="evidence" value="ECO:0007669"/>
    <property type="project" value="UniProtKB-EC"/>
</dbReference>
<dbReference type="GO" id="GO:0009277">
    <property type="term" value="C:fungal-type cell wall"/>
    <property type="evidence" value="ECO:0007669"/>
    <property type="project" value="TreeGrafter"/>
</dbReference>
<keyword evidence="15" id="KW-0119">Carbohydrate metabolism</keyword>
<feature type="signal peptide" evidence="24">
    <location>
        <begin position="1"/>
        <end position="18"/>
    </location>
</feature>
<evidence type="ECO:0000256" key="17">
    <source>
        <dbReference type="ARBA" id="ARBA00023316"/>
    </source>
</evidence>
<feature type="chain" id="PRO_5034840283" description="Probable glucan endo-1,3-beta-glucosidase eglC" evidence="24">
    <location>
        <begin position="19"/>
        <end position="281"/>
    </location>
</feature>
<dbReference type="GO" id="GO:0071555">
    <property type="term" value="P:cell wall organization"/>
    <property type="evidence" value="ECO:0007669"/>
    <property type="project" value="UniProtKB-KW"/>
</dbReference>
<comment type="similarity">
    <text evidence="4 22">Belongs to the glycosyl hydrolase 17 family.</text>
</comment>
<evidence type="ECO:0000256" key="4">
    <source>
        <dbReference type="ARBA" id="ARBA00008773"/>
    </source>
</evidence>
<dbReference type="PANTHER" id="PTHR16631">
    <property type="entry name" value="GLUCAN 1,3-BETA-GLUCOSIDASE"/>
    <property type="match status" value="1"/>
</dbReference>
<comment type="function">
    <text evidence="19">Glucanases play a role in cell expansion during growth, in cell-cell fusion during mating, and in spore release during sporulation. This enzyme may be involved in beta-glucan degradation and also function biosynthetically as a transglycosylase.</text>
</comment>
<evidence type="ECO:0000256" key="10">
    <source>
        <dbReference type="ARBA" id="ARBA00022622"/>
    </source>
</evidence>
<evidence type="ECO:0000256" key="13">
    <source>
        <dbReference type="ARBA" id="ARBA00023136"/>
    </source>
</evidence>
<keyword evidence="10" id="KW-0336">GPI-anchor</keyword>
<proteinExistence type="inferred from homology"/>
<keyword evidence="23" id="KW-1133">Transmembrane helix</keyword>
<evidence type="ECO:0000313" key="25">
    <source>
        <dbReference type="EMBL" id="CAF9926932.1"/>
    </source>
</evidence>
<evidence type="ECO:0000256" key="22">
    <source>
        <dbReference type="RuleBase" id="RU004335"/>
    </source>
</evidence>
<dbReference type="GO" id="GO:0009986">
    <property type="term" value="C:cell surface"/>
    <property type="evidence" value="ECO:0007669"/>
    <property type="project" value="TreeGrafter"/>
</dbReference>
<comment type="caution">
    <text evidence="25">The sequence shown here is derived from an EMBL/GenBank/DDBJ whole genome shotgun (WGS) entry which is preliminary data.</text>
</comment>
<keyword evidence="8" id="KW-0134">Cell wall</keyword>
<keyword evidence="13 23" id="KW-0472">Membrane</keyword>
<keyword evidence="17" id="KW-0961">Cell wall biogenesis/degradation</keyword>
<dbReference type="Proteomes" id="UP000664521">
    <property type="component" value="Unassembled WGS sequence"/>
</dbReference>
<dbReference type="EC" id="3.2.1.39" evidence="5"/>
<dbReference type="GO" id="GO:0005576">
    <property type="term" value="C:extracellular region"/>
    <property type="evidence" value="ECO:0007669"/>
    <property type="project" value="TreeGrafter"/>
</dbReference>
<keyword evidence="9" id="KW-0964">Secreted</keyword>
<evidence type="ECO:0000256" key="9">
    <source>
        <dbReference type="ARBA" id="ARBA00022525"/>
    </source>
</evidence>
<dbReference type="InterPro" id="IPR017853">
    <property type="entry name" value="GH"/>
</dbReference>
<evidence type="ECO:0000256" key="12">
    <source>
        <dbReference type="ARBA" id="ARBA00022801"/>
    </source>
</evidence>
<sequence>MFFHTIIRSFLLASTAHAYWKGFNLGATLPSGACKTQADWAKDFQVLASLPGHFTSARVYAASDCNTLATAVPAAVAAGTSLLVGVWTEDGAHYDAEKAALLAAVQQHGFDWMVAVSVGSEDLYRGDTSAETLASQINDVRGMLWSVGAGAIKVGHVDTWTAWVNPANNAVITASDFIGTDGYPYFQDASINDGYNVFWQSVTDVGSMVAQVKPGTPIWITETGWPVGGGAMGAAMPSVNNAHMYWESVACMYISGSFLPFLLTLLVLGLVSRDTKNFEIS</sequence>
<dbReference type="InterPro" id="IPR050732">
    <property type="entry name" value="Beta-glucan_modifiers"/>
</dbReference>
<evidence type="ECO:0000256" key="21">
    <source>
        <dbReference type="ARBA" id="ARBA00032906"/>
    </source>
</evidence>
<evidence type="ECO:0000256" key="24">
    <source>
        <dbReference type="SAM" id="SignalP"/>
    </source>
</evidence>
<dbReference type="InterPro" id="IPR000490">
    <property type="entry name" value="Glyco_hydro_17"/>
</dbReference>
<keyword evidence="23" id="KW-0812">Transmembrane</keyword>
<reference evidence="25" key="1">
    <citation type="submission" date="2021-03" db="EMBL/GenBank/DDBJ databases">
        <authorList>
            <person name="Tagirdzhanova G."/>
        </authorList>
    </citation>
    <scope>NUCLEOTIDE SEQUENCE</scope>
</reference>
<dbReference type="PANTHER" id="PTHR16631:SF13">
    <property type="entry name" value="GLUCAN ENDO-1,3-BETA-GLUCOSIDASE EGLC-RELATED"/>
    <property type="match status" value="1"/>
</dbReference>
<organism evidence="25 26">
    <name type="scientific">Heterodermia speciosa</name>
    <dbReference type="NCBI Taxonomy" id="116794"/>
    <lineage>
        <taxon>Eukaryota</taxon>
        <taxon>Fungi</taxon>
        <taxon>Dikarya</taxon>
        <taxon>Ascomycota</taxon>
        <taxon>Pezizomycotina</taxon>
        <taxon>Lecanoromycetes</taxon>
        <taxon>OSLEUM clade</taxon>
        <taxon>Lecanoromycetidae</taxon>
        <taxon>Caliciales</taxon>
        <taxon>Physciaceae</taxon>
        <taxon>Heterodermia</taxon>
    </lineage>
</organism>
<evidence type="ECO:0000256" key="15">
    <source>
        <dbReference type="ARBA" id="ARBA00023277"/>
    </source>
</evidence>
<evidence type="ECO:0000256" key="23">
    <source>
        <dbReference type="SAM" id="Phobius"/>
    </source>
</evidence>
<dbReference type="EMBL" id="CAJPDS010000043">
    <property type="protein sequence ID" value="CAF9926932.1"/>
    <property type="molecule type" value="Genomic_DNA"/>
</dbReference>
<feature type="transmembrane region" description="Helical" evidence="23">
    <location>
        <begin position="252"/>
        <end position="271"/>
    </location>
</feature>
<keyword evidence="14" id="KW-0325">Glycoprotein</keyword>
<keyword evidence="11 24" id="KW-0732">Signal</keyword>
<evidence type="ECO:0000256" key="18">
    <source>
        <dbReference type="ARBA" id="ARBA00023326"/>
    </source>
</evidence>
<evidence type="ECO:0000256" key="8">
    <source>
        <dbReference type="ARBA" id="ARBA00022512"/>
    </source>
</evidence>
<keyword evidence="7" id="KW-1003">Cell membrane</keyword>
<name>A0A8H3IGA2_9LECA</name>
<dbReference type="OrthoDB" id="77201at2759"/>
<evidence type="ECO:0000256" key="14">
    <source>
        <dbReference type="ARBA" id="ARBA00023180"/>
    </source>
</evidence>
<keyword evidence="16" id="KW-0449">Lipoprotein</keyword>
<comment type="catalytic activity">
    <reaction evidence="1">
        <text>Hydrolysis of (1-&gt;3)-beta-D-glucosidic linkages in (1-&gt;3)-beta-D-glucans.</text>
        <dbReference type="EC" id="3.2.1.39"/>
    </reaction>
</comment>
<evidence type="ECO:0000256" key="2">
    <source>
        <dbReference type="ARBA" id="ARBA00004191"/>
    </source>
</evidence>
<keyword evidence="26" id="KW-1185">Reference proteome</keyword>
<protein>
    <recommendedName>
        <fullName evidence="6">Probable glucan endo-1,3-beta-glucosidase eglC</fullName>
        <ecNumber evidence="5">3.2.1.39</ecNumber>
    </recommendedName>
    <alternativeName>
        <fullName evidence="20">Endo-1,3-beta-glucanase eglC</fullName>
    </alternativeName>
    <alternativeName>
        <fullName evidence="21">Laminarinase eglC</fullName>
    </alternativeName>
</protein>
<comment type="subcellular location">
    <subcellularLocation>
        <location evidence="3">Cell membrane</location>
        <topology evidence="3">Lipid-anchor</topology>
        <topology evidence="3">GPI-anchor</topology>
    </subcellularLocation>
    <subcellularLocation>
        <location evidence="2">Secreted</location>
        <location evidence="2">Cell wall</location>
    </subcellularLocation>
</comment>
<evidence type="ECO:0000256" key="11">
    <source>
        <dbReference type="ARBA" id="ARBA00022729"/>
    </source>
</evidence>
<dbReference type="SUPFAM" id="SSF51445">
    <property type="entry name" value="(Trans)glycosidases"/>
    <property type="match status" value="1"/>
</dbReference>
<keyword evidence="12" id="KW-0378">Hydrolase</keyword>
<accession>A0A8H3IGA2</accession>
<evidence type="ECO:0000256" key="1">
    <source>
        <dbReference type="ARBA" id="ARBA00000382"/>
    </source>
</evidence>
<evidence type="ECO:0000256" key="16">
    <source>
        <dbReference type="ARBA" id="ARBA00023288"/>
    </source>
</evidence>
<evidence type="ECO:0000256" key="19">
    <source>
        <dbReference type="ARBA" id="ARBA00025152"/>
    </source>
</evidence>
<evidence type="ECO:0000256" key="6">
    <source>
        <dbReference type="ARBA" id="ARBA00019762"/>
    </source>
</evidence>
<dbReference type="Gene3D" id="3.20.20.80">
    <property type="entry name" value="Glycosidases"/>
    <property type="match status" value="1"/>
</dbReference>
<gene>
    <name evidence="25" type="ORF">HETSPECPRED_006458</name>
</gene>
<evidence type="ECO:0000256" key="20">
    <source>
        <dbReference type="ARBA" id="ARBA00032134"/>
    </source>
</evidence>
<evidence type="ECO:0000256" key="7">
    <source>
        <dbReference type="ARBA" id="ARBA00022475"/>
    </source>
</evidence>
<keyword evidence="18" id="KW-0624">Polysaccharide degradation</keyword>
<evidence type="ECO:0000313" key="26">
    <source>
        <dbReference type="Proteomes" id="UP000664521"/>
    </source>
</evidence>
<dbReference type="GO" id="GO:0000272">
    <property type="term" value="P:polysaccharide catabolic process"/>
    <property type="evidence" value="ECO:0007669"/>
    <property type="project" value="UniProtKB-KW"/>
</dbReference>
<dbReference type="GO" id="GO:0098552">
    <property type="term" value="C:side of membrane"/>
    <property type="evidence" value="ECO:0007669"/>
    <property type="project" value="UniProtKB-KW"/>
</dbReference>
<dbReference type="Pfam" id="PF00332">
    <property type="entry name" value="Glyco_hydro_17"/>
    <property type="match status" value="1"/>
</dbReference>
<dbReference type="GO" id="GO:0005886">
    <property type="term" value="C:plasma membrane"/>
    <property type="evidence" value="ECO:0007669"/>
    <property type="project" value="UniProtKB-SubCell"/>
</dbReference>
<dbReference type="AlphaFoldDB" id="A0A8H3IGA2"/>